<evidence type="ECO:0000313" key="1">
    <source>
        <dbReference type="Proteomes" id="UP000001819"/>
    </source>
</evidence>
<protein>
    <submittedName>
        <fullName evidence="2">Uncharacterized protein isoform X2</fullName>
    </submittedName>
</protein>
<reference evidence="2" key="1">
    <citation type="submission" date="2025-08" db="UniProtKB">
        <authorList>
            <consortium name="RefSeq"/>
        </authorList>
    </citation>
    <scope>IDENTIFICATION</scope>
    <source>
        <strain evidence="2">MV-25-SWS-2005</strain>
        <tissue evidence="2">Whole body</tissue>
    </source>
</reference>
<evidence type="ECO:0000313" key="2">
    <source>
        <dbReference type="RefSeq" id="XP_015041615.2"/>
    </source>
</evidence>
<keyword evidence="1" id="KW-1185">Reference proteome</keyword>
<name>A0A6I8VIG4_DROPS</name>
<dbReference type="Gene3D" id="3.30.710.10">
    <property type="entry name" value="Potassium Channel Kv1.1, Chain A"/>
    <property type="match status" value="1"/>
</dbReference>
<accession>A0A6I8VIG4</accession>
<dbReference type="SUPFAM" id="SSF81382">
    <property type="entry name" value="Skp1 dimerisation domain-like"/>
    <property type="match status" value="1"/>
</dbReference>
<sequence length="102" mass="12092">MTEKRLKERIQMMSSEGERIIVDRKVAKRFVGESRMGNEIEHLYFENPELSDTQVKQWYTQFFDEDQETLFELAEIADTLEIKVLSHIARQRLLDGTTPKNN</sequence>
<dbReference type="AlphaFoldDB" id="A0A6I8VIG4"/>
<gene>
    <name evidence="2" type="primary">LOC26532111</name>
</gene>
<dbReference type="RefSeq" id="XP_015041615.2">
    <property type="nucleotide sequence ID" value="XM_015186129.2"/>
</dbReference>
<dbReference type="Proteomes" id="UP000001819">
    <property type="component" value="Chromosome X"/>
</dbReference>
<dbReference type="GO" id="GO:0006511">
    <property type="term" value="P:ubiquitin-dependent protein catabolic process"/>
    <property type="evidence" value="ECO:0007669"/>
    <property type="project" value="InterPro"/>
</dbReference>
<dbReference type="InterPro" id="IPR011333">
    <property type="entry name" value="SKP1/BTB/POZ_sf"/>
</dbReference>
<dbReference type="InterPro" id="IPR036296">
    <property type="entry name" value="SKP1-like_dim_sf"/>
</dbReference>
<proteinExistence type="predicted"/>
<organism evidence="1 2">
    <name type="scientific">Drosophila pseudoobscura pseudoobscura</name>
    <name type="common">Fruit fly</name>
    <dbReference type="NCBI Taxonomy" id="46245"/>
    <lineage>
        <taxon>Eukaryota</taxon>
        <taxon>Metazoa</taxon>
        <taxon>Ecdysozoa</taxon>
        <taxon>Arthropoda</taxon>
        <taxon>Hexapoda</taxon>
        <taxon>Insecta</taxon>
        <taxon>Pterygota</taxon>
        <taxon>Neoptera</taxon>
        <taxon>Endopterygota</taxon>
        <taxon>Diptera</taxon>
        <taxon>Brachycera</taxon>
        <taxon>Muscomorpha</taxon>
        <taxon>Ephydroidea</taxon>
        <taxon>Drosophilidae</taxon>
        <taxon>Drosophila</taxon>
        <taxon>Sophophora</taxon>
    </lineage>
</organism>